<dbReference type="InterPro" id="IPR048958">
    <property type="entry name" value="Polysacc_lyase_14"/>
</dbReference>
<dbReference type="GO" id="GO:0005829">
    <property type="term" value="C:cytosol"/>
    <property type="evidence" value="ECO:0007669"/>
    <property type="project" value="TreeGrafter"/>
</dbReference>
<dbReference type="PANTHER" id="PTHR43654">
    <property type="entry name" value="GLUTAMATE 5-KINASE"/>
    <property type="match status" value="1"/>
</dbReference>
<keyword evidence="1" id="KW-0963">Cytoplasm</keyword>
<feature type="domain" description="Polysaccharide lyase 14" evidence="10">
    <location>
        <begin position="668"/>
        <end position="846"/>
    </location>
</feature>
<keyword evidence="4" id="KW-0808">Transferase</keyword>
<evidence type="ECO:0000256" key="3">
    <source>
        <dbReference type="ARBA" id="ARBA00022650"/>
    </source>
</evidence>
<dbReference type="Gene3D" id="2.60.120.200">
    <property type="match status" value="1"/>
</dbReference>
<reference evidence="11 12" key="1">
    <citation type="submission" date="2019-02" db="EMBL/GenBank/DDBJ databases">
        <title>Genome sequencing of the rare red list fungi Phellinidium pouzarii.</title>
        <authorList>
            <person name="Buettner E."/>
            <person name="Kellner H."/>
        </authorList>
    </citation>
    <scope>NUCLEOTIDE SEQUENCE [LARGE SCALE GENOMIC DNA]</scope>
    <source>
        <strain evidence="11 12">DSM 108285</strain>
    </source>
</reference>
<proteinExistence type="predicted"/>
<dbReference type="InterPro" id="IPR001048">
    <property type="entry name" value="Asp/Glu/Uridylate_kinase"/>
</dbReference>
<dbReference type="InterPro" id="IPR041739">
    <property type="entry name" value="G5K_ProB"/>
</dbReference>
<dbReference type="OrthoDB" id="409889at2759"/>
<evidence type="ECO:0000256" key="8">
    <source>
        <dbReference type="SAM" id="MobiDB-lite"/>
    </source>
</evidence>
<protein>
    <submittedName>
        <fullName evidence="11">Uncharacterized protein</fullName>
    </submittedName>
</protein>
<evidence type="ECO:0000256" key="2">
    <source>
        <dbReference type="ARBA" id="ARBA00022605"/>
    </source>
</evidence>
<evidence type="ECO:0000259" key="10">
    <source>
        <dbReference type="Pfam" id="PF21294"/>
    </source>
</evidence>
<keyword evidence="6" id="KW-0418">Kinase</keyword>
<dbReference type="GO" id="GO:1901607">
    <property type="term" value="P:alpha-amino acid biosynthetic process"/>
    <property type="evidence" value="ECO:0007669"/>
    <property type="project" value="UniProtKB-ARBA"/>
</dbReference>
<dbReference type="PROSITE" id="PS50890">
    <property type="entry name" value="PUA"/>
    <property type="match status" value="1"/>
</dbReference>
<keyword evidence="12" id="KW-1185">Reference proteome</keyword>
<dbReference type="FunFam" id="3.40.1160.10:FF:000018">
    <property type="entry name" value="Glutamate 5-kinase"/>
    <property type="match status" value="1"/>
</dbReference>
<dbReference type="InterPro" id="IPR005715">
    <property type="entry name" value="Glu_5kinase/COase_Synthase"/>
</dbReference>
<dbReference type="PANTHER" id="PTHR43654:SF3">
    <property type="entry name" value="GLUTAMATE 5-KINASE"/>
    <property type="match status" value="1"/>
</dbReference>
<organism evidence="11 12">
    <name type="scientific">Phellinidium pouzarii</name>
    <dbReference type="NCBI Taxonomy" id="167371"/>
    <lineage>
        <taxon>Eukaryota</taxon>
        <taxon>Fungi</taxon>
        <taxon>Dikarya</taxon>
        <taxon>Basidiomycota</taxon>
        <taxon>Agaricomycotina</taxon>
        <taxon>Agaricomycetes</taxon>
        <taxon>Hymenochaetales</taxon>
        <taxon>Hymenochaetaceae</taxon>
        <taxon>Phellinidium</taxon>
    </lineage>
</organism>
<dbReference type="Proteomes" id="UP000308199">
    <property type="component" value="Unassembled WGS sequence"/>
</dbReference>
<accession>A0A4S4KJQ8</accession>
<evidence type="ECO:0000256" key="4">
    <source>
        <dbReference type="ARBA" id="ARBA00022679"/>
    </source>
</evidence>
<comment type="caution">
    <text evidence="11">The sequence shown here is derived from an EMBL/GenBank/DDBJ whole genome shotgun (WGS) entry which is preliminary data.</text>
</comment>
<dbReference type="GO" id="GO:0004349">
    <property type="term" value="F:glutamate 5-kinase activity"/>
    <property type="evidence" value="ECO:0007669"/>
    <property type="project" value="InterPro"/>
</dbReference>
<dbReference type="InterPro" id="IPR019797">
    <property type="entry name" value="Glutamate_5-kinase_CS"/>
</dbReference>
<gene>
    <name evidence="11" type="ORF">EW145_g7390</name>
</gene>
<dbReference type="InterPro" id="IPR001057">
    <property type="entry name" value="Glu/AcGlu_kinase"/>
</dbReference>
<dbReference type="Gene3D" id="2.30.130.10">
    <property type="entry name" value="PUA domain"/>
    <property type="match status" value="1"/>
</dbReference>
<keyword evidence="5" id="KW-0547">Nucleotide-binding</keyword>
<sequence length="990" mass="105662">TSSIVHETTHQPLLSRLSAIVETVLRLKAEGHKVVIPAEESRGCSGTSSRQIHLAAHIEDPKALAAIGQGRLIALWDNLFGQLDQPIAQILLTRGDIADRTRYLNAVNTLSELLSMGVVPIVNENDTISVSEIKFGDNDTLSAITSSMLHADYLFLLTDVDGLYTTNPRKDPTAKPIDVVTSIQTIRSQVSIKTLGSKLGTGGMETKLIAAEIATAAGVTTIISSSAHPERIFEIIEYNNIHYSTGTSTPSTPREPPSGCGSPAPEQSTLKKDEVSRLKEHTSSPQSPFISRPPHTMFTPSRIPLRDLKSWTRDSGGRLLPAGVLGIKGRFASGQAVRIMVRKWREGAPPVDEPDVTTAMAKAALAAYTLDSPLVTRPGTPALLPSASMSSSITSLEQLPQSSSLDPVVLGSASQMQVLSPVAWEDEHHEKDDDDDDDGWELVEVGRGLANYNSAQIKRVKGMKSSKIANVLGYADSETPVIVLLGSLSLLAHSTPLKNVHLRQLPPIQITWANALSTVTPEATTTVSPGSGASLEQQDVPVLVAPPFFSFITPLSVSISTSATTLLEILTSTMYESPETITVSATPTTVTETITVTETFTATPGSFWAAPAQFSDLSSFKVSHFACGEHNLQIITGISPNVSDTSLVVDLGGADDLEILDNLDLTNSSSALQLFYPANSINPGNSPQGGADFYATPLPLGNASNVTLEYSVYFPDDFDWVNGGKLPGLYGGHMTCSGGDDATTCFSTRLMWRAGGAGELYLYAPKDKQTYALCHAPPESVCDAAYGLSVGRGSFKFIPGAWTNVRQSVSLNTPGEQDGGFRLEVNGKLIMDRSDVFYRNVPSVATSTYSNMPSQTGTDGDSDADSDDGGLLSPLLGGVLSPLNVTTGILPPNKDIDYPPVARPPLLPFAQPYSESRATNDAAAALIYNLTVTRSEMLATALAQQTVTRMAPSSTITIASYLWEHPVQKEQAMQTSSDPKPIGFSGLFFR</sequence>
<dbReference type="AlphaFoldDB" id="A0A4S4KJQ8"/>
<dbReference type="SUPFAM" id="SSF53633">
    <property type="entry name" value="Carbamate kinase-like"/>
    <property type="match status" value="1"/>
</dbReference>
<keyword evidence="3" id="KW-0641">Proline biosynthesis</keyword>
<dbReference type="GO" id="GO:0003723">
    <property type="term" value="F:RNA binding"/>
    <property type="evidence" value="ECO:0007669"/>
    <property type="project" value="InterPro"/>
</dbReference>
<feature type="non-terminal residue" evidence="11">
    <location>
        <position position="1"/>
    </location>
</feature>
<feature type="compositionally biased region" description="Basic and acidic residues" evidence="8">
    <location>
        <begin position="269"/>
        <end position="282"/>
    </location>
</feature>
<evidence type="ECO:0000313" key="12">
    <source>
        <dbReference type="Proteomes" id="UP000308199"/>
    </source>
</evidence>
<name>A0A4S4KJQ8_9AGAM</name>
<dbReference type="NCBIfam" id="TIGR01027">
    <property type="entry name" value="proB"/>
    <property type="match status" value="1"/>
</dbReference>
<evidence type="ECO:0000256" key="6">
    <source>
        <dbReference type="ARBA" id="ARBA00022777"/>
    </source>
</evidence>
<feature type="region of interest" description="Disordered" evidence="8">
    <location>
        <begin position="848"/>
        <end position="868"/>
    </location>
</feature>
<dbReference type="PRINTS" id="PR00474">
    <property type="entry name" value="GLU5KINASE"/>
</dbReference>
<keyword evidence="2" id="KW-0028">Amino-acid biosynthesis</keyword>
<dbReference type="CDD" id="cd04242">
    <property type="entry name" value="AAK_G5K_ProB"/>
    <property type="match status" value="1"/>
</dbReference>
<dbReference type="Gene3D" id="3.40.1160.10">
    <property type="entry name" value="Acetylglutamate kinase-like"/>
    <property type="match status" value="1"/>
</dbReference>
<evidence type="ECO:0000256" key="5">
    <source>
        <dbReference type="ARBA" id="ARBA00022741"/>
    </source>
</evidence>
<dbReference type="GO" id="GO:0005524">
    <property type="term" value="F:ATP binding"/>
    <property type="evidence" value="ECO:0007669"/>
    <property type="project" value="UniProtKB-KW"/>
</dbReference>
<dbReference type="PROSITE" id="PS00902">
    <property type="entry name" value="GLUTAMATE_5_KINASE"/>
    <property type="match status" value="1"/>
</dbReference>
<dbReference type="Pfam" id="PF21294">
    <property type="entry name" value="Polysacc_lyase_14"/>
    <property type="match status" value="1"/>
</dbReference>
<evidence type="ECO:0000256" key="7">
    <source>
        <dbReference type="ARBA" id="ARBA00022840"/>
    </source>
</evidence>
<dbReference type="EMBL" id="SGPK01000727">
    <property type="protein sequence ID" value="THG98651.1"/>
    <property type="molecule type" value="Genomic_DNA"/>
</dbReference>
<evidence type="ECO:0000256" key="1">
    <source>
        <dbReference type="ARBA" id="ARBA00022490"/>
    </source>
</evidence>
<evidence type="ECO:0000313" key="11">
    <source>
        <dbReference type="EMBL" id="THG98651.1"/>
    </source>
</evidence>
<feature type="region of interest" description="Disordered" evidence="8">
    <location>
        <begin position="244"/>
        <end position="303"/>
    </location>
</feature>
<dbReference type="Pfam" id="PF00696">
    <property type="entry name" value="AA_kinase"/>
    <property type="match status" value="1"/>
</dbReference>
<feature type="domain" description="Aspartate/glutamate/uridylate kinase" evidence="9">
    <location>
        <begin position="17"/>
        <end position="222"/>
    </location>
</feature>
<evidence type="ECO:0000259" key="9">
    <source>
        <dbReference type="Pfam" id="PF00696"/>
    </source>
</evidence>
<dbReference type="InterPro" id="IPR036974">
    <property type="entry name" value="PUA_sf"/>
</dbReference>
<dbReference type="InterPro" id="IPR036393">
    <property type="entry name" value="AceGlu_kinase-like_sf"/>
</dbReference>
<keyword evidence="7" id="KW-0067">ATP-binding</keyword>